<comment type="caution">
    <text evidence="3">The sequence shown here is derived from an EMBL/GenBank/DDBJ whole genome shotgun (WGS) entry which is preliminary data.</text>
</comment>
<dbReference type="EMBL" id="JAJJMB010002020">
    <property type="protein sequence ID" value="KAI3953886.1"/>
    <property type="molecule type" value="Genomic_DNA"/>
</dbReference>
<feature type="signal peptide" evidence="2">
    <location>
        <begin position="1"/>
        <end position="24"/>
    </location>
</feature>
<accession>A0AAD4XT56</accession>
<dbReference type="Proteomes" id="UP001202328">
    <property type="component" value="Unassembled WGS sequence"/>
</dbReference>
<evidence type="ECO:0000313" key="4">
    <source>
        <dbReference type="Proteomes" id="UP001202328"/>
    </source>
</evidence>
<feature type="chain" id="PRO_5042175610" evidence="2">
    <location>
        <begin position="25"/>
        <end position="102"/>
    </location>
</feature>
<keyword evidence="4" id="KW-1185">Reference proteome</keyword>
<dbReference type="PANTHER" id="PTHR23201:SF43">
    <property type="entry name" value="GIBBERELLIN-REGULATED PROTEIN 6-LIKE"/>
    <property type="match status" value="1"/>
</dbReference>
<evidence type="ECO:0000313" key="3">
    <source>
        <dbReference type="EMBL" id="KAI3953886.1"/>
    </source>
</evidence>
<name>A0AAD4XT56_9MAGN</name>
<comment type="similarity">
    <text evidence="1">Belongs to the GASA family.</text>
</comment>
<dbReference type="Pfam" id="PF02704">
    <property type="entry name" value="GASA"/>
    <property type="match status" value="1"/>
</dbReference>
<organism evidence="3 4">
    <name type="scientific">Papaver atlanticum</name>
    <dbReference type="NCBI Taxonomy" id="357466"/>
    <lineage>
        <taxon>Eukaryota</taxon>
        <taxon>Viridiplantae</taxon>
        <taxon>Streptophyta</taxon>
        <taxon>Embryophyta</taxon>
        <taxon>Tracheophyta</taxon>
        <taxon>Spermatophyta</taxon>
        <taxon>Magnoliopsida</taxon>
        <taxon>Ranunculales</taxon>
        <taxon>Papaveraceae</taxon>
        <taxon>Papaveroideae</taxon>
        <taxon>Papaver</taxon>
    </lineage>
</organism>
<evidence type="ECO:0000256" key="2">
    <source>
        <dbReference type="SAM" id="SignalP"/>
    </source>
</evidence>
<keyword evidence="2" id="KW-0732">Signal</keyword>
<sequence length="102" mass="11613">MANNSKLVLIFMVLVLVAISIKEGNDYVSDGRNYGEGSLTPTQCEPECQRRCGDTKYEKPCLFFRRKCCKTCLCVPPGFYWNKEVCPCYNNWKTQQGGPKCP</sequence>
<gene>
    <name evidence="3" type="ORF">MKW98_017710</name>
</gene>
<dbReference type="InterPro" id="IPR003854">
    <property type="entry name" value="GASA"/>
</dbReference>
<dbReference type="PANTHER" id="PTHR23201">
    <property type="entry name" value="EXTENSIN, PROLINE-RICH PROTEIN"/>
    <property type="match status" value="1"/>
</dbReference>
<protein>
    <submittedName>
        <fullName evidence="3">Uncharacterized protein</fullName>
    </submittedName>
</protein>
<evidence type="ECO:0000256" key="1">
    <source>
        <dbReference type="ARBA" id="ARBA00010582"/>
    </source>
</evidence>
<reference evidence="3" key="1">
    <citation type="submission" date="2022-04" db="EMBL/GenBank/DDBJ databases">
        <title>A functionally conserved STORR gene fusion in Papaver species that diverged 16.8 million years ago.</title>
        <authorList>
            <person name="Catania T."/>
        </authorList>
    </citation>
    <scope>NUCLEOTIDE SEQUENCE</scope>
    <source>
        <strain evidence="3">S-188037</strain>
    </source>
</reference>
<proteinExistence type="inferred from homology"/>
<dbReference type="AlphaFoldDB" id="A0AAD4XT56"/>